<feature type="compositionally biased region" description="Basic and acidic residues" evidence="14">
    <location>
        <begin position="1582"/>
        <end position="1594"/>
    </location>
</feature>
<feature type="compositionally biased region" description="Basic and acidic residues" evidence="14">
    <location>
        <begin position="1472"/>
        <end position="1486"/>
    </location>
</feature>
<dbReference type="GO" id="GO:0005737">
    <property type="term" value="C:cytoplasm"/>
    <property type="evidence" value="ECO:0007669"/>
    <property type="project" value="TreeGrafter"/>
</dbReference>
<dbReference type="GO" id="GO:0046872">
    <property type="term" value="F:metal ion binding"/>
    <property type="evidence" value="ECO:0007669"/>
    <property type="project" value="UniProtKB-KW"/>
</dbReference>
<feature type="region of interest" description="Disordered" evidence="14">
    <location>
        <begin position="889"/>
        <end position="913"/>
    </location>
</feature>
<feature type="region of interest" description="Disordered" evidence="14">
    <location>
        <begin position="338"/>
        <end position="428"/>
    </location>
</feature>
<keyword evidence="17" id="KW-1185">Reference proteome</keyword>
<dbReference type="InterPro" id="IPR026610">
    <property type="entry name" value="Hen1"/>
</dbReference>
<dbReference type="GO" id="GO:0030422">
    <property type="term" value="P:siRNA processing"/>
    <property type="evidence" value="ECO:0007669"/>
    <property type="project" value="TreeGrafter"/>
</dbReference>
<evidence type="ECO:0000256" key="9">
    <source>
        <dbReference type="ARBA" id="ARBA00022884"/>
    </source>
</evidence>
<comment type="cofactor">
    <cofactor evidence="1">
        <name>Mg(2+)</name>
        <dbReference type="ChEBI" id="CHEBI:18420"/>
    </cofactor>
</comment>
<feature type="domain" description="DRBM" evidence="15">
    <location>
        <begin position="6"/>
        <end position="84"/>
    </location>
</feature>
<keyword evidence="6" id="KW-0949">S-adenosyl-L-methionine</keyword>
<organism evidence="16 17">
    <name type="scientific">Volvox reticuliferus</name>
    <dbReference type="NCBI Taxonomy" id="1737510"/>
    <lineage>
        <taxon>Eukaryota</taxon>
        <taxon>Viridiplantae</taxon>
        <taxon>Chlorophyta</taxon>
        <taxon>core chlorophytes</taxon>
        <taxon>Chlorophyceae</taxon>
        <taxon>CS clade</taxon>
        <taxon>Chlamydomonadales</taxon>
        <taxon>Volvocaceae</taxon>
        <taxon>Volvox</taxon>
    </lineage>
</organism>
<feature type="compositionally biased region" description="Low complexity" evidence="14">
    <location>
        <begin position="894"/>
        <end position="913"/>
    </location>
</feature>
<evidence type="ECO:0000256" key="8">
    <source>
        <dbReference type="ARBA" id="ARBA00022842"/>
    </source>
</evidence>
<protein>
    <recommendedName>
        <fullName evidence="3">Small RNA 2'-O-methyltransferase</fullName>
        <ecNumber evidence="11">2.1.1.386</ecNumber>
    </recommendedName>
</protein>
<keyword evidence="7" id="KW-0479">Metal-binding</keyword>
<dbReference type="PANTHER" id="PTHR21404:SF3">
    <property type="entry name" value="SMALL RNA 2'-O-METHYLTRANSFERASE"/>
    <property type="match status" value="1"/>
</dbReference>
<keyword evidence="8" id="KW-0460">Magnesium</keyword>
<feature type="compositionally biased region" description="Low complexity" evidence="14">
    <location>
        <begin position="1555"/>
        <end position="1565"/>
    </location>
</feature>
<accession>A0A8J4FG62</accession>
<dbReference type="GO" id="GO:0003723">
    <property type="term" value="F:RNA binding"/>
    <property type="evidence" value="ECO:0007669"/>
    <property type="project" value="UniProtKB-UniRule"/>
</dbReference>
<feature type="compositionally biased region" description="Gly residues" evidence="14">
    <location>
        <begin position="1523"/>
        <end position="1534"/>
    </location>
</feature>
<evidence type="ECO:0000256" key="7">
    <source>
        <dbReference type="ARBA" id="ARBA00022723"/>
    </source>
</evidence>
<dbReference type="SUPFAM" id="SSF53335">
    <property type="entry name" value="S-adenosyl-L-methionine-dependent methyltransferases"/>
    <property type="match status" value="1"/>
</dbReference>
<dbReference type="Pfam" id="PF00035">
    <property type="entry name" value="dsrm"/>
    <property type="match status" value="1"/>
</dbReference>
<evidence type="ECO:0000256" key="3">
    <source>
        <dbReference type="ARBA" id="ARBA00021330"/>
    </source>
</evidence>
<evidence type="ECO:0000256" key="1">
    <source>
        <dbReference type="ARBA" id="ARBA00001946"/>
    </source>
</evidence>
<evidence type="ECO:0000256" key="12">
    <source>
        <dbReference type="ARBA" id="ARBA00048418"/>
    </source>
</evidence>
<dbReference type="SMART" id="SM00358">
    <property type="entry name" value="DSRM"/>
    <property type="match status" value="1"/>
</dbReference>
<comment type="catalytic activity">
    <reaction evidence="12">
        <text>small RNA 3'-end nucleotide + S-adenosyl-L-methionine = small RNA 3'-end 2'-O-methylnucleotide + S-adenosyl-L-homocysteine + H(+)</text>
        <dbReference type="Rhea" id="RHEA:37887"/>
        <dbReference type="Rhea" id="RHEA-COMP:10415"/>
        <dbReference type="Rhea" id="RHEA-COMP:10416"/>
        <dbReference type="ChEBI" id="CHEBI:15378"/>
        <dbReference type="ChEBI" id="CHEBI:57856"/>
        <dbReference type="ChEBI" id="CHEBI:59789"/>
        <dbReference type="ChEBI" id="CHEBI:74896"/>
        <dbReference type="ChEBI" id="CHEBI:74898"/>
        <dbReference type="EC" id="2.1.1.386"/>
    </reaction>
</comment>
<feature type="compositionally biased region" description="Basic and acidic residues" evidence="14">
    <location>
        <begin position="557"/>
        <end position="568"/>
    </location>
</feature>
<reference evidence="16" key="1">
    <citation type="journal article" date="2021" name="Proc. Natl. Acad. Sci. U.S.A.">
        <title>Three genomes in the algal genus Volvox reveal the fate of a haploid sex-determining region after a transition to homothallism.</title>
        <authorList>
            <person name="Yamamoto K."/>
            <person name="Hamaji T."/>
            <person name="Kawai-Toyooka H."/>
            <person name="Matsuzaki R."/>
            <person name="Takahashi F."/>
            <person name="Nishimura Y."/>
            <person name="Kawachi M."/>
            <person name="Noguchi H."/>
            <person name="Minakuchi Y."/>
            <person name="Umen J.G."/>
            <person name="Toyoda A."/>
            <person name="Nozaki H."/>
        </authorList>
    </citation>
    <scope>NUCLEOTIDE SEQUENCE</scope>
    <source>
        <strain evidence="16">NIES-3786</strain>
    </source>
</reference>
<dbReference type="PANTHER" id="PTHR21404">
    <property type="entry name" value="HEN1"/>
    <property type="match status" value="1"/>
</dbReference>
<dbReference type="Proteomes" id="UP000747110">
    <property type="component" value="Unassembled WGS sequence"/>
</dbReference>
<evidence type="ECO:0000313" key="16">
    <source>
        <dbReference type="EMBL" id="GIL73338.1"/>
    </source>
</evidence>
<evidence type="ECO:0000256" key="5">
    <source>
        <dbReference type="ARBA" id="ARBA00022679"/>
    </source>
</evidence>
<feature type="region of interest" description="Disordered" evidence="14">
    <location>
        <begin position="1006"/>
        <end position="1034"/>
    </location>
</feature>
<dbReference type="GO" id="GO:0001510">
    <property type="term" value="P:RNA methylation"/>
    <property type="evidence" value="ECO:0007669"/>
    <property type="project" value="InterPro"/>
</dbReference>
<proteinExistence type="inferred from homology"/>
<evidence type="ECO:0000256" key="6">
    <source>
        <dbReference type="ARBA" id="ARBA00022691"/>
    </source>
</evidence>
<feature type="region of interest" description="Disordered" evidence="14">
    <location>
        <begin position="524"/>
        <end position="608"/>
    </location>
</feature>
<keyword evidence="10" id="KW-0943">RNA-mediated gene silencing</keyword>
<evidence type="ECO:0000256" key="14">
    <source>
        <dbReference type="SAM" id="MobiDB-lite"/>
    </source>
</evidence>
<evidence type="ECO:0000313" key="17">
    <source>
        <dbReference type="Proteomes" id="UP000747110"/>
    </source>
</evidence>
<comment type="similarity">
    <text evidence="2">Belongs to the methyltransferase superfamily. HEN1 family.</text>
</comment>
<evidence type="ECO:0000256" key="13">
    <source>
        <dbReference type="PROSITE-ProRule" id="PRU00266"/>
    </source>
</evidence>
<dbReference type="GO" id="GO:0090486">
    <property type="term" value="F:small RNA 2'-O-methyltransferase activity"/>
    <property type="evidence" value="ECO:0007669"/>
    <property type="project" value="UniProtKB-EC"/>
</dbReference>
<dbReference type="InterPro" id="IPR029063">
    <property type="entry name" value="SAM-dependent_MTases_sf"/>
</dbReference>
<keyword evidence="5" id="KW-0808">Transferase</keyword>
<evidence type="ECO:0000259" key="15">
    <source>
        <dbReference type="PROSITE" id="PS50137"/>
    </source>
</evidence>
<dbReference type="PROSITE" id="PS50137">
    <property type="entry name" value="DS_RBD"/>
    <property type="match status" value="1"/>
</dbReference>
<feature type="region of interest" description="Disordered" evidence="14">
    <location>
        <begin position="1327"/>
        <end position="1354"/>
    </location>
</feature>
<comment type="caution">
    <text evidence="16">The sequence shown here is derived from an EMBL/GenBank/DDBJ whole genome shotgun (WGS) entry which is preliminary data.</text>
</comment>
<gene>
    <name evidence="16" type="ORF">Vretifemale_3530</name>
</gene>
<dbReference type="InterPro" id="IPR014720">
    <property type="entry name" value="dsRBD_dom"/>
</dbReference>
<keyword evidence="4" id="KW-0489">Methyltransferase</keyword>
<feature type="region of interest" description="Disordered" evidence="14">
    <location>
        <begin position="1464"/>
        <end position="1600"/>
    </location>
</feature>
<dbReference type="OrthoDB" id="549251at2759"/>
<evidence type="ECO:0000256" key="4">
    <source>
        <dbReference type="ARBA" id="ARBA00022603"/>
    </source>
</evidence>
<evidence type="ECO:0000256" key="2">
    <source>
        <dbReference type="ARBA" id="ARBA00009026"/>
    </source>
</evidence>
<feature type="compositionally biased region" description="Low complexity" evidence="14">
    <location>
        <begin position="389"/>
        <end position="406"/>
    </location>
</feature>
<evidence type="ECO:0000256" key="11">
    <source>
        <dbReference type="ARBA" id="ARBA00035025"/>
    </source>
</evidence>
<name>A0A8J4FG62_9CHLO</name>
<dbReference type="GO" id="GO:0005634">
    <property type="term" value="C:nucleus"/>
    <property type="evidence" value="ECO:0007669"/>
    <property type="project" value="TreeGrafter"/>
</dbReference>
<feature type="compositionally biased region" description="Gly residues" evidence="14">
    <location>
        <begin position="586"/>
        <end position="604"/>
    </location>
</feature>
<sequence length="1600" mass="163256">MAQQQNPKVLINQFYQRAKAAQPSYELVLAPVECQETRFLCTLTLPAVTVEGETLPEQIFQEEGRSKKAAQDAAAATAFRFLSEQPLYGSLKPYEESLLRTLATRVLSPQGLYRDPEMHGAAAAAAAYLDGYLPLAAMPHSRILRGWAKEYGKSYDADLAVDPVALIDAIRRELTAQAATRVTPEAAAAAEVEGAVSAALKMSQQQDPAAVAARAAAEGAAAALGLGLGPSGLCVRLPPESLEAAPPGAIHQEVDPSVESAGGMATLVVIPADTSLALREESIPARGCLLSRVAELLACPSPHHVMQWGRVGHKVSVMADPRVVAAVARATTTLATTATAEQPAAAKERDLAGAGPSASEGTTNMAPSVAGSIGRPGGGGCADEDNVQPAESESEAASAPAPTAEPHFAQPPPPQARPRRPATSASAAGVCTSATSDQSICLPPPAGLGGMEETGAVMLHVRQLSGFAAAPAGASAGSGGVEVIGPVAFMQPPSSSAPYRVDSTLTLAVQRGPAAMDWEADGQNEVRGPEHTSAPSAGPATGGGGGGGGRHRGGSRAGRDTHTHDSRLGGKLHHGGAPSTTAVPPGAGGNRPGGAGAGGSGGGMAEASGLPTLSTKLCGGGTGNNAAGSPRHANIHPFLSTVPEPSLYSKLLLPPLSPQPHGRRGVDAATAADLPLLGSLRNAAATASRAAGTSSGSVSGSSISALPYSLAGEQLNVRATWLAGKPVYGDAIATTCRQSPTPQIRKNHHVMKWRNYGPKDEWRTANAMAPAAAYVRAVHAPLLLRGLPGEFRGAASWVGPLPRQLLDSYVAAHSPAAAITSLELVVPDVDLPGEGVAELAGTNFLGLPYKVIAGPGPLEVVSQQAALCALLKLQSLDAACLAGTVTPEQLTGRQPQADESQQPQQQAETTTGPAATPVEAAAARMAAVAVAEAAVAGEAGEEAAKAMSAAAPGPGSVDVAVAPMDVNVEVEVLVEVEVVDPGLAHARRPQEGSMVKIAYTISLPPETVTEAETGPLTDAGPRGGGEEEAGSGGPVVLEQHPMLSLVVGAAGTPAVPPIVDQAVRQLRVGGIARCRLPTPLEGCDVVGGGFAAVDTDVELKLLHASLPVVDGRVAGVGGASAGPPLFTPPLGQQRMEAVAALLRRENVATLVDLGCGECRLMEGLLLGRHGADCGGPLRRMVGLDISQKALASGAKRLGKMVAAATEMKHLPLRGEESVPQPVEVVLYRGSAMSPAIAREVGKPGVATRDTAGGTDPWVGLRGCDAVAMVEVVEHLDPVPLQLVGPCVLGGLRPRLLLVTTPNWEYNAIMRSCEQLAVAAAAAARNNNNNNNNSSKGGSPRFLGGHWPGPPDREGLPMRCGDHRFEWSREEFRSWAQGLAATWGYEVTFEGVGRANDEQAALGALGCGDKGEATQMAVFRRMQEEELELAVTGAEQKEVEVGQGEGWELVWGPALVAASREEYEEAEAEIEAEEARRQTADATEGGRRLQMRTSSTAGGAAGGAAGAGVKRSSRAMEAAASEAAGGGVTGDGGGVPEAPVQGDMGAAPPAKRRAAGGRADLAPATAGELGADPPEPLPPFIDDPSRVAPDPHPDPPEVDVF</sequence>
<dbReference type="EMBL" id="BNCP01000004">
    <property type="protein sequence ID" value="GIL73338.1"/>
    <property type="molecule type" value="Genomic_DNA"/>
</dbReference>
<dbReference type="Gene3D" id="3.30.160.20">
    <property type="match status" value="1"/>
</dbReference>
<evidence type="ECO:0000256" key="10">
    <source>
        <dbReference type="ARBA" id="ARBA00023158"/>
    </source>
</evidence>
<dbReference type="SUPFAM" id="SSF54768">
    <property type="entry name" value="dsRNA-binding domain-like"/>
    <property type="match status" value="1"/>
</dbReference>
<keyword evidence="9 13" id="KW-0694">RNA-binding</keyword>
<dbReference type="Gene3D" id="3.40.50.150">
    <property type="entry name" value="Vaccinia Virus protein VP39"/>
    <property type="match status" value="1"/>
</dbReference>
<dbReference type="EC" id="2.1.1.386" evidence="11"/>